<organism evidence="9 10">
    <name type="scientific">Vibrio diazotrophicus</name>
    <dbReference type="NCBI Taxonomy" id="685"/>
    <lineage>
        <taxon>Bacteria</taxon>
        <taxon>Pseudomonadati</taxon>
        <taxon>Pseudomonadota</taxon>
        <taxon>Gammaproteobacteria</taxon>
        <taxon>Vibrionales</taxon>
        <taxon>Vibrionaceae</taxon>
        <taxon>Vibrio</taxon>
    </lineage>
</organism>
<dbReference type="RefSeq" id="WP_102965079.1">
    <property type="nucleotide sequence ID" value="NZ_POSK01000001.1"/>
</dbReference>
<evidence type="ECO:0000256" key="5">
    <source>
        <dbReference type="PIRSR" id="PIRSR036492-1"/>
    </source>
</evidence>
<dbReference type="EMBL" id="POSK01000001">
    <property type="protein sequence ID" value="PNI06529.1"/>
    <property type="molecule type" value="Genomic_DNA"/>
</dbReference>
<dbReference type="OrthoDB" id="9812625at2"/>
<gene>
    <name evidence="9" type="ORF">C1N32_00500</name>
</gene>
<reference evidence="9 10" key="1">
    <citation type="submission" date="2018-01" db="EMBL/GenBank/DDBJ databases">
        <title>Draft genome sequences of six Vibrio diazotrophicus strains isolated from deep-sea sediments of the Baltic Sea.</title>
        <authorList>
            <person name="Castillo D."/>
            <person name="Vandieken V."/>
            <person name="Chiang O."/>
            <person name="Middelboe M."/>
        </authorList>
    </citation>
    <scope>NUCLEOTIDE SEQUENCE [LARGE SCALE GENOMIC DNA]</scope>
    <source>
        <strain evidence="9 10">60.27F</strain>
    </source>
</reference>
<evidence type="ECO:0000256" key="1">
    <source>
        <dbReference type="ARBA" id="ARBA00009986"/>
    </source>
</evidence>
<evidence type="ECO:0000256" key="6">
    <source>
        <dbReference type="PROSITE-ProRule" id="PRU10007"/>
    </source>
</evidence>
<keyword evidence="2 4" id="KW-0560">Oxidoreductase</keyword>
<feature type="active site" evidence="5 6">
    <location>
        <position position="227"/>
    </location>
</feature>
<dbReference type="InterPro" id="IPR015590">
    <property type="entry name" value="Aldehyde_DH_dom"/>
</dbReference>
<dbReference type="Gene3D" id="3.40.309.10">
    <property type="entry name" value="Aldehyde Dehydrogenase, Chain A, domain 2"/>
    <property type="match status" value="1"/>
</dbReference>
<dbReference type="Proteomes" id="UP000236449">
    <property type="component" value="Unassembled WGS sequence"/>
</dbReference>
<dbReference type="Pfam" id="PF00171">
    <property type="entry name" value="Aldedh"/>
    <property type="match status" value="1"/>
</dbReference>
<name>A0A2J8I7P5_VIBDI</name>
<dbReference type="AlphaFoldDB" id="A0A2J8I7P5"/>
<dbReference type="InterPro" id="IPR016162">
    <property type="entry name" value="Ald_DH_N"/>
</dbReference>
<evidence type="ECO:0000313" key="9">
    <source>
        <dbReference type="EMBL" id="PNI06529.1"/>
    </source>
</evidence>
<dbReference type="PANTHER" id="PTHR43570">
    <property type="entry name" value="ALDEHYDE DEHYDROGENASE"/>
    <property type="match status" value="1"/>
</dbReference>
<evidence type="ECO:0000256" key="4">
    <source>
        <dbReference type="PIRNR" id="PIRNR036492"/>
    </source>
</evidence>
<dbReference type="InterPro" id="IPR012394">
    <property type="entry name" value="Aldehyde_DH_NAD(P)"/>
</dbReference>
<evidence type="ECO:0000313" key="10">
    <source>
        <dbReference type="Proteomes" id="UP000236449"/>
    </source>
</evidence>
<dbReference type="InterPro" id="IPR016161">
    <property type="entry name" value="Ald_DH/histidinol_DH"/>
</dbReference>
<dbReference type="Gene3D" id="3.40.605.10">
    <property type="entry name" value="Aldehyde Dehydrogenase, Chain A, domain 1"/>
    <property type="match status" value="1"/>
</dbReference>
<evidence type="ECO:0000259" key="8">
    <source>
        <dbReference type="Pfam" id="PF00171"/>
    </source>
</evidence>
<dbReference type="PROSITE" id="PS00687">
    <property type="entry name" value="ALDEHYDE_DEHYDR_GLU"/>
    <property type="match status" value="1"/>
</dbReference>
<dbReference type="PIRSF" id="PIRSF036492">
    <property type="entry name" value="ALDH"/>
    <property type="match status" value="1"/>
</dbReference>
<evidence type="ECO:0000256" key="3">
    <source>
        <dbReference type="ARBA" id="ARBA00023027"/>
    </source>
</evidence>
<dbReference type="InterPro" id="IPR016160">
    <property type="entry name" value="Ald_DH_CS_CYS"/>
</dbReference>
<proteinExistence type="inferred from homology"/>
<evidence type="ECO:0000256" key="7">
    <source>
        <dbReference type="RuleBase" id="RU003345"/>
    </source>
</evidence>
<dbReference type="CDD" id="cd07133">
    <property type="entry name" value="ALDH_CALDH_CalB"/>
    <property type="match status" value="1"/>
</dbReference>
<dbReference type="PANTHER" id="PTHR43570:SF20">
    <property type="entry name" value="ALDEHYDE DEHYDROGENASE ALDX-RELATED"/>
    <property type="match status" value="1"/>
</dbReference>
<sequence>MNRVSAVEAQWQKLQVTELEVLHAQYSRLRLQYANDPSPSFDQRLQRLSALKSALLKEKKALVEALSEDFGFRPHFDSTFCDVLPVINQIKYTQKNLKKWMKPSRRHAGLLVLPSKVQVHYQPLGVVGIVVPWNFPAMLSLSPLVTAIAAGNQAMIKFSEYTPATNKVLTRIISSLGDIAVCVEGDLTIATAFSSLPFDHLLFTGSTPVGKIVAQSAAKNLTPVTLELGGKSPTIVAPDADLVRSIDNIMQGKAINSGQICIAPDYVMLPADKVEQFVELYLKRFAKRFINKHGVLDCAGIINQAQLERLQSYLEDAKQKGAQIYTVKQSVELKATQMAPSLVTNVTDDMWLMQNEIFGPILPVIGYKTIEEAIERVNSHARPLALYLMTDDNDIAEYVLKHTHSGGVCINDTLMHVAADSAPFGGIGDSGMGHYHGIEGFKTFTHAKTVVRSWSKLPRSSWILSNRKSILYLLNRFLIR</sequence>
<comment type="caution">
    <text evidence="9">The sequence shown here is derived from an EMBL/GenBank/DDBJ whole genome shotgun (WGS) entry which is preliminary data.</text>
</comment>
<keyword evidence="3" id="KW-0520">NAD</keyword>
<evidence type="ECO:0000256" key="2">
    <source>
        <dbReference type="ARBA" id="ARBA00023002"/>
    </source>
</evidence>
<comment type="similarity">
    <text evidence="1 4 7">Belongs to the aldehyde dehydrogenase family.</text>
</comment>
<dbReference type="InterPro" id="IPR029510">
    <property type="entry name" value="Ald_DH_CS_GLU"/>
</dbReference>
<dbReference type="PROSITE" id="PS00070">
    <property type="entry name" value="ALDEHYDE_DEHYDR_CYS"/>
    <property type="match status" value="1"/>
</dbReference>
<feature type="domain" description="Aldehyde dehydrogenase" evidence="8">
    <location>
        <begin position="41"/>
        <end position="450"/>
    </location>
</feature>
<dbReference type="GO" id="GO:0005737">
    <property type="term" value="C:cytoplasm"/>
    <property type="evidence" value="ECO:0007669"/>
    <property type="project" value="TreeGrafter"/>
</dbReference>
<dbReference type="SUPFAM" id="SSF53720">
    <property type="entry name" value="ALDH-like"/>
    <property type="match status" value="1"/>
</dbReference>
<dbReference type="InterPro" id="IPR016163">
    <property type="entry name" value="Ald_DH_C"/>
</dbReference>
<accession>A0A2J8I7P5</accession>
<dbReference type="GO" id="GO:0006081">
    <property type="term" value="P:aldehyde metabolic process"/>
    <property type="evidence" value="ECO:0007669"/>
    <property type="project" value="InterPro"/>
</dbReference>
<dbReference type="GO" id="GO:0004029">
    <property type="term" value="F:aldehyde dehydrogenase (NAD+) activity"/>
    <property type="evidence" value="ECO:0007669"/>
    <property type="project" value="TreeGrafter"/>
</dbReference>
<protein>
    <recommendedName>
        <fullName evidence="4">Aldehyde dehydrogenase</fullName>
    </recommendedName>
</protein>
<feature type="active site" evidence="5">
    <location>
        <position position="261"/>
    </location>
</feature>